<dbReference type="Proteomes" id="UP001203423">
    <property type="component" value="Unassembled WGS sequence"/>
</dbReference>
<accession>A0ABT0L826</accession>
<organism evidence="1 2">
    <name type="scientific">Shewanella surugensis</name>
    <dbReference type="NCBI Taxonomy" id="212020"/>
    <lineage>
        <taxon>Bacteria</taxon>
        <taxon>Pseudomonadati</taxon>
        <taxon>Pseudomonadota</taxon>
        <taxon>Gammaproteobacteria</taxon>
        <taxon>Alteromonadales</taxon>
        <taxon>Shewanellaceae</taxon>
        <taxon>Shewanella</taxon>
    </lineage>
</organism>
<dbReference type="RefSeq" id="WP_248938931.1">
    <property type="nucleotide sequence ID" value="NZ_JAKIKS010000009.1"/>
</dbReference>
<reference evidence="1 2" key="1">
    <citation type="submission" date="2022-01" db="EMBL/GenBank/DDBJ databases">
        <title>Whole genome-based taxonomy of the Shewanellaceae.</title>
        <authorList>
            <person name="Martin-Rodriguez A.J."/>
        </authorList>
    </citation>
    <scope>NUCLEOTIDE SEQUENCE [LARGE SCALE GENOMIC DNA]</scope>
    <source>
        <strain evidence="1 2">DSM 17177</strain>
    </source>
</reference>
<evidence type="ECO:0000313" key="2">
    <source>
        <dbReference type="Proteomes" id="UP001203423"/>
    </source>
</evidence>
<gene>
    <name evidence="1" type="ORF">L2764_03885</name>
</gene>
<protein>
    <recommendedName>
        <fullName evidence="3">ATPase</fullName>
    </recommendedName>
</protein>
<sequence>MFKSRNDTAEQRRKRLEIADPKPKKVYCKVALFLRNVDVVAEVLERASDQCALCKKEAPVVRVKGDTPYLDAYSQNESAVKAYERAGFTPSLIEMKLKLE</sequence>
<evidence type="ECO:0008006" key="3">
    <source>
        <dbReference type="Google" id="ProtNLM"/>
    </source>
</evidence>
<dbReference type="EMBL" id="JAKIKS010000009">
    <property type="protein sequence ID" value="MCL1123645.1"/>
    <property type="molecule type" value="Genomic_DNA"/>
</dbReference>
<name>A0ABT0L826_9GAMM</name>
<comment type="caution">
    <text evidence="1">The sequence shown here is derived from an EMBL/GenBank/DDBJ whole genome shotgun (WGS) entry which is preliminary data.</text>
</comment>
<proteinExistence type="predicted"/>
<evidence type="ECO:0000313" key="1">
    <source>
        <dbReference type="EMBL" id="MCL1123645.1"/>
    </source>
</evidence>
<keyword evidence="2" id="KW-1185">Reference proteome</keyword>